<evidence type="ECO:0000313" key="2">
    <source>
        <dbReference type="Proteomes" id="UP000199695"/>
    </source>
</evidence>
<reference evidence="1 2" key="1">
    <citation type="submission" date="2016-10" db="EMBL/GenBank/DDBJ databases">
        <authorList>
            <person name="de Groot N.N."/>
        </authorList>
    </citation>
    <scope>NUCLEOTIDE SEQUENCE [LARGE SCALE GENOMIC DNA]</scope>
    <source>
        <strain evidence="1 2">DSM 46701</strain>
    </source>
</reference>
<organism evidence="1 2">
    <name type="scientific">Lihuaxuella thermophila</name>
    <dbReference type="NCBI Taxonomy" id="1173111"/>
    <lineage>
        <taxon>Bacteria</taxon>
        <taxon>Bacillati</taxon>
        <taxon>Bacillota</taxon>
        <taxon>Bacilli</taxon>
        <taxon>Bacillales</taxon>
        <taxon>Thermoactinomycetaceae</taxon>
        <taxon>Lihuaxuella</taxon>
    </lineage>
</organism>
<keyword evidence="2" id="KW-1185">Reference proteome</keyword>
<dbReference type="Proteomes" id="UP000199695">
    <property type="component" value="Unassembled WGS sequence"/>
</dbReference>
<dbReference type="RefSeq" id="WP_089965896.1">
    <property type="nucleotide sequence ID" value="NZ_FOCQ01000003.1"/>
</dbReference>
<sequence>MLTYQYNQDIIRIRETVNKDDVEFHIQVLKEKPFVDHLKQVQNFFEDNEVYTDVLFYAYADHEYRVIVRHDYYTDFILALMKHRLLQSVKWEKEGLTDSEQ</sequence>
<accession>A0A1H8CFS8</accession>
<dbReference type="STRING" id="1173111.SAMN05444955_103264"/>
<evidence type="ECO:0000313" key="1">
    <source>
        <dbReference type="EMBL" id="SEM93749.1"/>
    </source>
</evidence>
<dbReference type="OrthoDB" id="2941641at2"/>
<name>A0A1H8CFS8_9BACL</name>
<gene>
    <name evidence="1" type="ORF">SAMN05444955_103264</name>
</gene>
<protein>
    <submittedName>
        <fullName evidence="1">Uncharacterized protein</fullName>
    </submittedName>
</protein>
<proteinExistence type="predicted"/>
<dbReference type="AlphaFoldDB" id="A0A1H8CFS8"/>
<dbReference type="EMBL" id="FOCQ01000003">
    <property type="protein sequence ID" value="SEM93749.1"/>
    <property type="molecule type" value="Genomic_DNA"/>
</dbReference>